<gene>
    <name evidence="1" type="ORF">PsYK624_136930</name>
</gene>
<evidence type="ECO:0000313" key="2">
    <source>
        <dbReference type="Proteomes" id="UP000703269"/>
    </source>
</evidence>
<dbReference type="Proteomes" id="UP000703269">
    <property type="component" value="Unassembled WGS sequence"/>
</dbReference>
<name>A0A9P3GLE5_9APHY</name>
<dbReference type="EMBL" id="BPQB01000072">
    <property type="protein sequence ID" value="GJE97472.1"/>
    <property type="molecule type" value="Genomic_DNA"/>
</dbReference>
<dbReference type="AlphaFoldDB" id="A0A9P3GLE5"/>
<organism evidence="1 2">
    <name type="scientific">Phanerochaete sordida</name>
    <dbReference type="NCBI Taxonomy" id="48140"/>
    <lineage>
        <taxon>Eukaryota</taxon>
        <taxon>Fungi</taxon>
        <taxon>Dikarya</taxon>
        <taxon>Basidiomycota</taxon>
        <taxon>Agaricomycotina</taxon>
        <taxon>Agaricomycetes</taxon>
        <taxon>Polyporales</taxon>
        <taxon>Phanerochaetaceae</taxon>
        <taxon>Phanerochaete</taxon>
    </lineage>
</organism>
<protein>
    <submittedName>
        <fullName evidence="1">Uncharacterized protein</fullName>
    </submittedName>
</protein>
<sequence length="95" mass="10726">MSMFYIAATMLTSNQDKSWELLDFGGNMLFTCSADLYSHYSHRLFRTPWTDTVFDSLRVYAIWNRDVMLKGGVLLASVVAMATEAVDACALKDTK</sequence>
<keyword evidence="2" id="KW-1185">Reference proteome</keyword>
<proteinExistence type="predicted"/>
<comment type="caution">
    <text evidence="1">The sequence shown here is derived from an EMBL/GenBank/DDBJ whole genome shotgun (WGS) entry which is preliminary data.</text>
</comment>
<evidence type="ECO:0000313" key="1">
    <source>
        <dbReference type="EMBL" id="GJE97472.1"/>
    </source>
</evidence>
<accession>A0A9P3GLE5</accession>
<reference evidence="1 2" key="1">
    <citation type="submission" date="2021-08" db="EMBL/GenBank/DDBJ databases">
        <title>Draft Genome Sequence of Phanerochaete sordida strain YK-624.</title>
        <authorList>
            <person name="Mori T."/>
            <person name="Dohra H."/>
            <person name="Suzuki T."/>
            <person name="Kawagishi H."/>
            <person name="Hirai H."/>
        </authorList>
    </citation>
    <scope>NUCLEOTIDE SEQUENCE [LARGE SCALE GENOMIC DNA]</scope>
    <source>
        <strain evidence="1 2">YK-624</strain>
    </source>
</reference>